<keyword evidence="3" id="KW-1185">Reference proteome</keyword>
<accession>A0AAV5UI05</accession>
<reference evidence="2" key="1">
    <citation type="submission" date="2023-10" db="EMBL/GenBank/DDBJ databases">
        <title>Genome assembly of Pristionchus species.</title>
        <authorList>
            <person name="Yoshida K."/>
            <person name="Sommer R.J."/>
        </authorList>
    </citation>
    <scope>NUCLEOTIDE SEQUENCE</scope>
    <source>
        <strain evidence="2">RS0144</strain>
    </source>
</reference>
<evidence type="ECO:0000256" key="1">
    <source>
        <dbReference type="SAM" id="MobiDB-lite"/>
    </source>
</evidence>
<proteinExistence type="predicted"/>
<comment type="caution">
    <text evidence="2">The sequence shown here is derived from an EMBL/GenBank/DDBJ whole genome shotgun (WGS) entry which is preliminary data.</text>
</comment>
<organism evidence="2 3">
    <name type="scientific">Pristionchus entomophagus</name>
    <dbReference type="NCBI Taxonomy" id="358040"/>
    <lineage>
        <taxon>Eukaryota</taxon>
        <taxon>Metazoa</taxon>
        <taxon>Ecdysozoa</taxon>
        <taxon>Nematoda</taxon>
        <taxon>Chromadorea</taxon>
        <taxon>Rhabditida</taxon>
        <taxon>Rhabditina</taxon>
        <taxon>Diplogasteromorpha</taxon>
        <taxon>Diplogasteroidea</taxon>
        <taxon>Neodiplogasteridae</taxon>
        <taxon>Pristionchus</taxon>
    </lineage>
</organism>
<sequence length="164" mass="18208">ASTMTTLKLDKWDSDESLKQEKIAKWPSNEFVLVPSIEMRAASPCEDKMPTAFVRERLSPRTRSLESLTEVSCDVEKESEVEVSSVVVSRPAKTASVTSKKLSPLRNAHFANRPKRAQGISNLTVLVEDEENDTEPSADRVSILPSPSNGMQRSLSADLHPRKE</sequence>
<feature type="region of interest" description="Disordered" evidence="1">
    <location>
        <begin position="128"/>
        <end position="164"/>
    </location>
</feature>
<protein>
    <submittedName>
        <fullName evidence="2">Uncharacterized protein</fullName>
    </submittedName>
</protein>
<dbReference type="AlphaFoldDB" id="A0AAV5UI05"/>
<feature type="compositionally biased region" description="Polar residues" evidence="1">
    <location>
        <begin position="145"/>
        <end position="155"/>
    </location>
</feature>
<gene>
    <name evidence="2" type="ORF">PENTCL1PPCAC_28778</name>
</gene>
<feature type="non-terminal residue" evidence="2">
    <location>
        <position position="1"/>
    </location>
</feature>
<dbReference type="EMBL" id="BTSX01000006">
    <property type="protein sequence ID" value="GMT06604.1"/>
    <property type="molecule type" value="Genomic_DNA"/>
</dbReference>
<dbReference type="Proteomes" id="UP001432027">
    <property type="component" value="Unassembled WGS sequence"/>
</dbReference>
<evidence type="ECO:0000313" key="2">
    <source>
        <dbReference type="EMBL" id="GMT06604.1"/>
    </source>
</evidence>
<name>A0AAV5UI05_9BILA</name>
<evidence type="ECO:0000313" key="3">
    <source>
        <dbReference type="Proteomes" id="UP001432027"/>
    </source>
</evidence>